<dbReference type="Proteomes" id="UP000185911">
    <property type="component" value="Unassembled WGS sequence"/>
</dbReference>
<sequence length="58" mass="6679">MGGLSKHAIYFDDCQNSIDISVMVSKVFYVPIYFGGNRFFAWLAQKRNHILSSLFMLT</sequence>
<name>A0A1Q8Y953_9BURK</name>
<proteinExistence type="predicted"/>
<evidence type="ECO:0000313" key="2">
    <source>
        <dbReference type="Proteomes" id="UP000185911"/>
    </source>
</evidence>
<gene>
    <name evidence="1" type="ORF">BLL52_4226</name>
</gene>
<organism evidence="1 2">
    <name type="scientific">Rhodoferax antarcticus ANT.BR</name>
    <dbReference type="NCBI Taxonomy" id="1111071"/>
    <lineage>
        <taxon>Bacteria</taxon>
        <taxon>Pseudomonadati</taxon>
        <taxon>Pseudomonadota</taxon>
        <taxon>Betaproteobacteria</taxon>
        <taxon>Burkholderiales</taxon>
        <taxon>Comamonadaceae</taxon>
        <taxon>Rhodoferax</taxon>
    </lineage>
</organism>
<protein>
    <submittedName>
        <fullName evidence="1">Uncharacterized protein</fullName>
    </submittedName>
</protein>
<dbReference type="AlphaFoldDB" id="A0A1Q8Y953"/>
<reference evidence="1 2" key="1">
    <citation type="submission" date="2017-01" db="EMBL/GenBank/DDBJ databases">
        <title>Genome sequence of Rhodoferax antarcticus ANT.BR, a psychrophilic purple nonsulfur bacterium from an Antarctic microbial mat.</title>
        <authorList>
            <person name="Baker J."/>
            <person name="Riester C."/>
            <person name="Skinner B."/>
            <person name="Newell A."/>
            <person name="Swingley W."/>
            <person name="Madigan M."/>
            <person name="Jung D."/>
            <person name="Asao M."/>
            <person name="Chen M."/>
            <person name="Loughlin P."/>
            <person name="Pan H."/>
            <person name="Lin S."/>
            <person name="Li N."/>
            <person name="Shaw J."/>
            <person name="Prado M."/>
            <person name="Sherman C."/>
            <person name="Li X."/>
            <person name="Tang J."/>
            <person name="Blankenship R."/>
            <person name="Zhao T."/>
            <person name="Touchman J."/>
            <person name="Sattley M."/>
        </authorList>
    </citation>
    <scope>NUCLEOTIDE SEQUENCE [LARGE SCALE GENOMIC DNA]</scope>
    <source>
        <strain evidence="1 2">ANT.BR</strain>
    </source>
</reference>
<keyword evidence="2" id="KW-1185">Reference proteome</keyword>
<evidence type="ECO:0000313" key="1">
    <source>
        <dbReference type="EMBL" id="OLP04582.1"/>
    </source>
</evidence>
<dbReference type="EMBL" id="MSYM01000020">
    <property type="protein sequence ID" value="OLP04582.1"/>
    <property type="molecule type" value="Genomic_DNA"/>
</dbReference>
<comment type="caution">
    <text evidence="1">The sequence shown here is derived from an EMBL/GenBank/DDBJ whole genome shotgun (WGS) entry which is preliminary data.</text>
</comment>
<accession>A0A1Q8Y953</accession>